<dbReference type="EMBL" id="CP104694">
    <property type="protein sequence ID" value="UXI70454.1"/>
    <property type="molecule type" value="Genomic_DNA"/>
</dbReference>
<dbReference type="PROSITE" id="PS52038">
    <property type="entry name" value="TOPO_IB_2"/>
    <property type="match status" value="1"/>
</dbReference>
<feature type="domain" description="DNA topoisomerase I catalytic core eukaryotic-type" evidence="1">
    <location>
        <begin position="109"/>
        <end position="323"/>
    </location>
</feature>
<dbReference type="Gene3D" id="1.10.132.120">
    <property type="match status" value="1"/>
</dbReference>
<feature type="domain" description="DNA topoisomerase IB N-terminal" evidence="2">
    <location>
        <begin position="49"/>
        <end position="97"/>
    </location>
</feature>
<evidence type="ECO:0000259" key="1">
    <source>
        <dbReference type="Pfam" id="PF01028"/>
    </source>
</evidence>
<dbReference type="SUPFAM" id="SSF55869">
    <property type="entry name" value="DNA topoisomerase I domain"/>
    <property type="match status" value="1"/>
</dbReference>
<protein>
    <submittedName>
        <fullName evidence="3">DNA topoisomerase IB</fullName>
    </submittedName>
</protein>
<dbReference type="InterPro" id="IPR014711">
    <property type="entry name" value="TopoI_cat_a-hlx-sub_euk"/>
</dbReference>
<dbReference type="Gene3D" id="3.90.15.10">
    <property type="entry name" value="Topoisomerase I, Chain A, domain 3"/>
    <property type="match status" value="1"/>
</dbReference>
<accession>A0ABY6BKN3</accession>
<dbReference type="Pfam" id="PF01028">
    <property type="entry name" value="Topoisom_I"/>
    <property type="match status" value="1"/>
</dbReference>
<evidence type="ECO:0000259" key="2">
    <source>
        <dbReference type="Pfam" id="PF21338"/>
    </source>
</evidence>
<dbReference type="Gene3D" id="3.30.66.10">
    <property type="entry name" value="DNA topoisomerase I domain"/>
    <property type="match status" value="1"/>
</dbReference>
<proteinExistence type="predicted"/>
<organism evidence="3 4">
    <name type="scientific">Tahibacter amnicola</name>
    <dbReference type="NCBI Taxonomy" id="2976241"/>
    <lineage>
        <taxon>Bacteria</taxon>
        <taxon>Pseudomonadati</taxon>
        <taxon>Pseudomonadota</taxon>
        <taxon>Gammaproteobacteria</taxon>
        <taxon>Lysobacterales</taxon>
        <taxon>Rhodanobacteraceae</taxon>
        <taxon>Tahibacter</taxon>
    </lineage>
</organism>
<dbReference type="RefSeq" id="WP_261697402.1">
    <property type="nucleotide sequence ID" value="NZ_CP104694.1"/>
</dbReference>
<dbReference type="InterPro" id="IPR013500">
    <property type="entry name" value="TopoI_cat_euk"/>
</dbReference>
<dbReference type="InterPro" id="IPR011010">
    <property type="entry name" value="DNA_brk_join_enz"/>
</dbReference>
<dbReference type="InterPro" id="IPR035447">
    <property type="entry name" value="DNA_topo_I_N_sf"/>
</dbReference>
<evidence type="ECO:0000313" key="4">
    <source>
        <dbReference type="Proteomes" id="UP001064632"/>
    </source>
</evidence>
<dbReference type="SUPFAM" id="SSF56349">
    <property type="entry name" value="DNA breaking-rejoining enzymes"/>
    <property type="match status" value="1"/>
</dbReference>
<keyword evidence="4" id="KW-1185">Reference proteome</keyword>
<sequence length="364" mass="41106">MRHSPECDSDLPLDAPLASPAAISHCVDAGLRYVSDTEPGITRHRRGRGFIYRNPDGTRVEDPAELARIRSLAIPPAYRDVWICTRADGHIQATGRDARGRKQYRYHADWRSVRDAAKYDRLIAFGEGLGALRKRVKADLSRRGLPRERVLALVIAVLEHTLIRVGNPEYARTNRSFGLTTLLNRHVRETRSRLTFRFRAKSGVMQEIALSDARLRILVRRCQELPGQSLFQYVDDDGVHRPVSSQDVNAYIRDALGDDFSAKDFRTWAGSVIAGQLLSRADRPESPRAARRHITAAITAVARALGNTPAVCRACYVHPAICEAYERDELLPLRRVPEGAAWQKAERATLRVLRRQARRRRGAR</sequence>
<evidence type="ECO:0000313" key="3">
    <source>
        <dbReference type="EMBL" id="UXI70454.1"/>
    </source>
</evidence>
<name>A0ABY6BKN3_9GAMM</name>
<gene>
    <name evidence="3" type="ORF">N4264_12705</name>
</gene>
<dbReference type="InterPro" id="IPR049331">
    <property type="entry name" value="Top1B_N_bact"/>
</dbReference>
<dbReference type="Proteomes" id="UP001064632">
    <property type="component" value="Chromosome"/>
</dbReference>
<dbReference type="Pfam" id="PF21338">
    <property type="entry name" value="Top1B_N_bact"/>
    <property type="match status" value="1"/>
</dbReference>
<reference evidence="3" key="1">
    <citation type="submission" date="2022-09" db="EMBL/GenBank/DDBJ databases">
        <title>Tahibacter sp. nov., isolated from a fresh water.</title>
        <authorList>
            <person name="Baek J.H."/>
            <person name="Lee J.K."/>
            <person name="Kim J.M."/>
            <person name="Jeon C.O."/>
        </authorList>
    </citation>
    <scope>NUCLEOTIDE SEQUENCE</scope>
    <source>
        <strain evidence="3">W38</strain>
    </source>
</reference>